<dbReference type="AlphaFoldDB" id="A0A1G8NEJ9"/>
<protein>
    <submittedName>
        <fullName evidence="3">Competence protein ComEA</fullName>
    </submittedName>
</protein>
<dbReference type="InterPro" id="IPR019554">
    <property type="entry name" value="Soluble_ligand-bd"/>
</dbReference>
<organism evidence="3 4">
    <name type="scientific">Proteiniclasticum ruminis</name>
    <dbReference type="NCBI Taxonomy" id="398199"/>
    <lineage>
        <taxon>Bacteria</taxon>
        <taxon>Bacillati</taxon>
        <taxon>Bacillota</taxon>
        <taxon>Clostridia</taxon>
        <taxon>Eubacteriales</taxon>
        <taxon>Clostridiaceae</taxon>
        <taxon>Proteiniclasticum</taxon>
    </lineage>
</organism>
<dbReference type="Pfam" id="PF12836">
    <property type="entry name" value="HHH_3"/>
    <property type="match status" value="1"/>
</dbReference>
<feature type="signal peptide" evidence="1">
    <location>
        <begin position="1"/>
        <end position="20"/>
    </location>
</feature>
<feature type="domain" description="Helix-hairpin-helix DNA-binding motif class 1" evidence="2">
    <location>
        <begin position="140"/>
        <end position="159"/>
    </location>
</feature>
<sequence>MRRCLILLLMFLLFSLSSGCALEQKNLYAEEDPENASEVISPDLPSKEELEREIIVEIKGAVLSPGVYRMKGDARLHDLYLKAGGGTETAELRMVNLAMHIEDGESFYIPEKGEEIIMMTSDVHGDQKESKINLNTATREELMSVTGIGPSTADNILAYREKTGKFSSVEDLLQVDRIGEKTLEKLRDFFTVK</sequence>
<dbReference type="InterPro" id="IPR010994">
    <property type="entry name" value="RuvA_2-like"/>
</dbReference>
<dbReference type="PROSITE" id="PS51257">
    <property type="entry name" value="PROKAR_LIPOPROTEIN"/>
    <property type="match status" value="1"/>
</dbReference>
<dbReference type="Proteomes" id="UP000183255">
    <property type="component" value="Unassembled WGS sequence"/>
</dbReference>
<dbReference type="RefSeq" id="WP_031575949.1">
    <property type="nucleotide sequence ID" value="NZ_FNDZ01000004.1"/>
</dbReference>
<dbReference type="Pfam" id="PF10531">
    <property type="entry name" value="SLBB"/>
    <property type="match status" value="1"/>
</dbReference>
<evidence type="ECO:0000256" key="1">
    <source>
        <dbReference type="SAM" id="SignalP"/>
    </source>
</evidence>
<dbReference type="NCBIfam" id="TIGR00426">
    <property type="entry name" value="competence protein ComEA helix-hairpin-helix repeat region"/>
    <property type="match status" value="1"/>
</dbReference>
<dbReference type="InterPro" id="IPR051675">
    <property type="entry name" value="Endo/Exo/Phosphatase_dom_1"/>
</dbReference>
<gene>
    <name evidence="3" type="ORF">SAMN05421804_104180</name>
</gene>
<dbReference type="PANTHER" id="PTHR21180:SF32">
    <property type="entry name" value="ENDONUCLEASE_EXONUCLEASE_PHOSPHATASE FAMILY DOMAIN-CONTAINING PROTEIN 1"/>
    <property type="match status" value="1"/>
</dbReference>
<proteinExistence type="predicted"/>
<evidence type="ECO:0000313" key="3">
    <source>
        <dbReference type="EMBL" id="SDI78588.1"/>
    </source>
</evidence>
<dbReference type="GO" id="GO:0015628">
    <property type="term" value="P:protein secretion by the type II secretion system"/>
    <property type="evidence" value="ECO:0007669"/>
    <property type="project" value="TreeGrafter"/>
</dbReference>
<feature type="domain" description="Helix-hairpin-helix DNA-binding motif class 1" evidence="2">
    <location>
        <begin position="170"/>
        <end position="189"/>
    </location>
</feature>
<accession>A0A1G8NEJ9</accession>
<reference evidence="3 4" key="1">
    <citation type="submission" date="2016-10" db="EMBL/GenBank/DDBJ databases">
        <authorList>
            <person name="de Groot N.N."/>
        </authorList>
    </citation>
    <scope>NUCLEOTIDE SEQUENCE [LARGE SCALE GENOMIC DNA]</scope>
    <source>
        <strain evidence="3 4">CGMCC 1.5058</strain>
    </source>
</reference>
<feature type="chain" id="PRO_5039235342" evidence="1">
    <location>
        <begin position="21"/>
        <end position="193"/>
    </location>
</feature>
<dbReference type="SUPFAM" id="SSF47781">
    <property type="entry name" value="RuvA domain 2-like"/>
    <property type="match status" value="1"/>
</dbReference>
<dbReference type="EMBL" id="FNDZ01000004">
    <property type="protein sequence ID" value="SDI78588.1"/>
    <property type="molecule type" value="Genomic_DNA"/>
</dbReference>
<dbReference type="GO" id="GO:0015627">
    <property type="term" value="C:type II protein secretion system complex"/>
    <property type="evidence" value="ECO:0007669"/>
    <property type="project" value="TreeGrafter"/>
</dbReference>
<dbReference type="Gene3D" id="1.10.150.320">
    <property type="entry name" value="Photosystem II 12 kDa extrinsic protein"/>
    <property type="match status" value="1"/>
</dbReference>
<evidence type="ECO:0000313" key="4">
    <source>
        <dbReference type="Proteomes" id="UP000183255"/>
    </source>
</evidence>
<dbReference type="GO" id="GO:0006281">
    <property type="term" value="P:DNA repair"/>
    <property type="evidence" value="ECO:0007669"/>
    <property type="project" value="InterPro"/>
</dbReference>
<keyword evidence="1" id="KW-0732">Signal</keyword>
<name>A0A1G8NEJ9_9CLOT</name>
<dbReference type="SMART" id="SM00278">
    <property type="entry name" value="HhH1"/>
    <property type="match status" value="2"/>
</dbReference>
<dbReference type="PANTHER" id="PTHR21180">
    <property type="entry name" value="ENDONUCLEASE/EXONUCLEASE/PHOSPHATASE FAMILY DOMAIN-CONTAINING PROTEIN 1"/>
    <property type="match status" value="1"/>
</dbReference>
<dbReference type="InterPro" id="IPR003583">
    <property type="entry name" value="Hlx-hairpin-Hlx_DNA-bd_motif"/>
</dbReference>
<evidence type="ECO:0000259" key="2">
    <source>
        <dbReference type="SMART" id="SM00278"/>
    </source>
</evidence>
<dbReference type="InterPro" id="IPR004509">
    <property type="entry name" value="Competence_ComEA_HhH"/>
</dbReference>
<dbReference type="GO" id="GO:0003677">
    <property type="term" value="F:DNA binding"/>
    <property type="evidence" value="ECO:0007669"/>
    <property type="project" value="InterPro"/>
</dbReference>